<dbReference type="InterPro" id="IPR020846">
    <property type="entry name" value="MFS_dom"/>
</dbReference>
<dbReference type="GO" id="GO:0022857">
    <property type="term" value="F:transmembrane transporter activity"/>
    <property type="evidence" value="ECO:0007669"/>
    <property type="project" value="InterPro"/>
</dbReference>
<dbReference type="InterPro" id="IPR011701">
    <property type="entry name" value="MFS"/>
</dbReference>
<dbReference type="GO" id="GO:0016020">
    <property type="term" value="C:membrane"/>
    <property type="evidence" value="ECO:0007669"/>
    <property type="project" value="UniProtKB-SubCell"/>
</dbReference>
<dbReference type="PANTHER" id="PTHR23507">
    <property type="entry name" value="ZGC:174356"/>
    <property type="match status" value="1"/>
</dbReference>
<feature type="domain" description="Major facilitator superfamily (MFS) profile" evidence="6">
    <location>
        <begin position="1"/>
        <end position="141"/>
    </location>
</feature>
<name>A0AAV2SKC0_MEGNR</name>
<protein>
    <recommendedName>
        <fullName evidence="6">Major facilitator superfamily (MFS) profile domain-containing protein</fullName>
    </recommendedName>
</protein>
<evidence type="ECO:0000313" key="7">
    <source>
        <dbReference type="EMBL" id="CAL4200472.1"/>
    </source>
</evidence>
<evidence type="ECO:0000313" key="8">
    <source>
        <dbReference type="Proteomes" id="UP001497623"/>
    </source>
</evidence>
<dbReference type="AlphaFoldDB" id="A0AAV2SKC0"/>
<accession>A0AAV2SKC0</accession>
<evidence type="ECO:0000256" key="2">
    <source>
        <dbReference type="ARBA" id="ARBA00022692"/>
    </source>
</evidence>
<organism evidence="7 8">
    <name type="scientific">Meganyctiphanes norvegica</name>
    <name type="common">Northern krill</name>
    <name type="synonym">Thysanopoda norvegica</name>
    <dbReference type="NCBI Taxonomy" id="48144"/>
    <lineage>
        <taxon>Eukaryota</taxon>
        <taxon>Metazoa</taxon>
        <taxon>Ecdysozoa</taxon>
        <taxon>Arthropoda</taxon>
        <taxon>Crustacea</taxon>
        <taxon>Multicrustacea</taxon>
        <taxon>Malacostraca</taxon>
        <taxon>Eumalacostraca</taxon>
        <taxon>Eucarida</taxon>
        <taxon>Euphausiacea</taxon>
        <taxon>Euphausiidae</taxon>
        <taxon>Meganyctiphanes</taxon>
    </lineage>
</organism>
<dbReference type="Proteomes" id="UP001497623">
    <property type="component" value="Unassembled WGS sequence"/>
</dbReference>
<keyword evidence="2 5" id="KW-0812">Transmembrane</keyword>
<feature type="transmembrane region" description="Helical" evidence="5">
    <location>
        <begin position="7"/>
        <end position="25"/>
    </location>
</feature>
<feature type="transmembrane region" description="Helical" evidence="5">
    <location>
        <begin position="92"/>
        <end position="113"/>
    </location>
</feature>
<dbReference type="Gene3D" id="1.20.1250.20">
    <property type="entry name" value="MFS general substrate transporter like domains"/>
    <property type="match status" value="1"/>
</dbReference>
<evidence type="ECO:0000259" key="6">
    <source>
        <dbReference type="PROSITE" id="PS50850"/>
    </source>
</evidence>
<feature type="transmembrane region" description="Helical" evidence="5">
    <location>
        <begin position="64"/>
        <end position="86"/>
    </location>
</feature>
<keyword evidence="8" id="KW-1185">Reference proteome</keyword>
<evidence type="ECO:0000256" key="4">
    <source>
        <dbReference type="ARBA" id="ARBA00023136"/>
    </source>
</evidence>
<comment type="subcellular location">
    <subcellularLocation>
        <location evidence="1">Membrane</location>
        <topology evidence="1">Multi-pass membrane protein</topology>
    </subcellularLocation>
</comment>
<feature type="transmembrane region" description="Helical" evidence="5">
    <location>
        <begin position="31"/>
        <end position="52"/>
    </location>
</feature>
<evidence type="ECO:0000256" key="3">
    <source>
        <dbReference type="ARBA" id="ARBA00022989"/>
    </source>
</evidence>
<dbReference type="SUPFAM" id="SSF103473">
    <property type="entry name" value="MFS general substrate transporter"/>
    <property type="match status" value="1"/>
</dbReference>
<dbReference type="Pfam" id="PF07690">
    <property type="entry name" value="MFS_1"/>
    <property type="match status" value="1"/>
</dbReference>
<comment type="caution">
    <text evidence="7">The sequence shown here is derived from an EMBL/GenBank/DDBJ whole genome shotgun (WGS) entry which is preliminary data.</text>
</comment>
<dbReference type="PROSITE" id="PS50850">
    <property type="entry name" value="MFS"/>
    <property type="match status" value="1"/>
</dbReference>
<gene>
    <name evidence="7" type="ORF">MNOR_LOCUS37546</name>
</gene>
<evidence type="ECO:0000256" key="1">
    <source>
        <dbReference type="ARBA" id="ARBA00004141"/>
    </source>
</evidence>
<keyword evidence="4 5" id="KW-0472">Membrane</keyword>
<feature type="non-terminal residue" evidence="7">
    <location>
        <position position="141"/>
    </location>
</feature>
<keyword evidence="3 5" id="KW-1133">Transmembrane helix</keyword>
<proteinExistence type="predicted"/>
<dbReference type="EMBL" id="CAXKWB010076558">
    <property type="protein sequence ID" value="CAL4200472.1"/>
    <property type="molecule type" value="Genomic_DNA"/>
</dbReference>
<evidence type="ECO:0000256" key="5">
    <source>
        <dbReference type="SAM" id="Phobius"/>
    </source>
</evidence>
<sequence length="141" mass="15990">MALGGYILYCVVYFLTVLFPTWSSWMLLLAAFLKSIGGGAWMMLMASYAYMADISTEENRTTRMTVMMFSKGFGMSAGTALGPILYDSYGYALVYLVAILLFTICIIWSYFVVPHKPNTSEDYTKRKSTCERIMTIPRKLK</sequence>
<dbReference type="InterPro" id="IPR036259">
    <property type="entry name" value="MFS_trans_sf"/>
</dbReference>
<reference evidence="7 8" key="1">
    <citation type="submission" date="2024-05" db="EMBL/GenBank/DDBJ databases">
        <authorList>
            <person name="Wallberg A."/>
        </authorList>
    </citation>
    <scope>NUCLEOTIDE SEQUENCE [LARGE SCALE GENOMIC DNA]</scope>
</reference>
<dbReference type="PANTHER" id="PTHR23507:SF1">
    <property type="entry name" value="FI18259P1-RELATED"/>
    <property type="match status" value="1"/>
</dbReference>